<dbReference type="RefSeq" id="WP_204518952.1">
    <property type="nucleotide sequence ID" value="NZ_BAABIN010000012.1"/>
</dbReference>
<name>A0A938Y3E2_9BACL</name>
<comment type="caution">
    <text evidence="1">The sequence shown here is derived from an EMBL/GenBank/DDBJ whole genome shotgun (WGS) entry which is preliminary data.</text>
</comment>
<evidence type="ECO:0000313" key="2">
    <source>
        <dbReference type="Proteomes" id="UP000717624"/>
    </source>
</evidence>
<dbReference type="EMBL" id="JAFBEB010000010">
    <property type="protein sequence ID" value="MBM7591231.1"/>
    <property type="molecule type" value="Genomic_DNA"/>
</dbReference>
<gene>
    <name evidence="1" type="ORF">JOD01_002858</name>
</gene>
<accession>A0A938Y3E2</accession>
<dbReference type="AlphaFoldDB" id="A0A938Y3E2"/>
<keyword evidence="2" id="KW-1185">Reference proteome</keyword>
<protein>
    <submittedName>
        <fullName evidence="1">Uncharacterized protein</fullName>
    </submittedName>
</protein>
<organism evidence="1 2">
    <name type="scientific">Brevibacillus fulvus</name>
    <dbReference type="NCBI Taxonomy" id="1125967"/>
    <lineage>
        <taxon>Bacteria</taxon>
        <taxon>Bacillati</taxon>
        <taxon>Bacillota</taxon>
        <taxon>Bacilli</taxon>
        <taxon>Bacillales</taxon>
        <taxon>Paenibacillaceae</taxon>
        <taxon>Brevibacillus</taxon>
    </lineage>
</organism>
<reference evidence="1" key="1">
    <citation type="submission" date="2021-01" db="EMBL/GenBank/DDBJ databases">
        <title>Genomic Encyclopedia of Type Strains, Phase IV (KMG-IV): sequencing the most valuable type-strain genomes for metagenomic binning, comparative biology and taxonomic classification.</title>
        <authorList>
            <person name="Goeker M."/>
        </authorList>
    </citation>
    <scope>NUCLEOTIDE SEQUENCE</scope>
    <source>
        <strain evidence="1">DSM 25523</strain>
    </source>
</reference>
<proteinExistence type="predicted"/>
<dbReference type="Proteomes" id="UP000717624">
    <property type="component" value="Unassembled WGS sequence"/>
</dbReference>
<sequence>MIKLNLSEKQKAAVRQYAEWAESAANDPTKTKLAKSVLLDQAAAYRKLLTIDITHTGDIKKEIQRAF</sequence>
<evidence type="ECO:0000313" key="1">
    <source>
        <dbReference type="EMBL" id="MBM7591231.1"/>
    </source>
</evidence>